<name>A0AAE5WR82_9HYPH</name>
<dbReference type="AlphaFoldDB" id="A0AAE5WR82"/>
<dbReference type="EMBL" id="CP034999">
    <property type="protein sequence ID" value="QAS80991.1"/>
    <property type="molecule type" value="Genomic_DNA"/>
</dbReference>
<sequence>MAHTFTTLRHPVEKLLEAEHFLARLVQADGIVFQFELNAFLSACRSVTFLLQSAFSEVPGFLEWYEQRRVEMAADKAMVFFLKLRNLSQKAGPVSYVGGGRLNGGWTYRFVHGSERVPEELHNRDICSCCAEQLRKVAGVVADCANTFPFYSCPAAAFTIEGMAYLRYTMHDAERAIGVPVGYSDVVGFGPDLKLHYLKRELEPLDRTTLIRMAAGEFRYGAEQLVFPDIQGRDLADDLAALVDPRDPDGGDMRTIFLRAMGARIDRQSSDDA</sequence>
<evidence type="ECO:0000313" key="1">
    <source>
        <dbReference type="EMBL" id="QAS80991.1"/>
    </source>
</evidence>
<dbReference type="KEGG" id="rad:CO657_23585"/>
<gene>
    <name evidence="1" type="ORF">CO657_23585</name>
</gene>
<geneLocation type="plasmid" evidence="2">
    <name>prapfh23a</name>
</geneLocation>
<dbReference type="RefSeq" id="WP_054186116.1">
    <property type="nucleotide sequence ID" value="NZ_CP034999.1"/>
</dbReference>
<keyword evidence="1" id="KW-0614">Plasmid</keyword>
<proteinExistence type="predicted"/>
<protein>
    <submittedName>
        <fullName evidence="1">Uncharacterized protein</fullName>
    </submittedName>
</protein>
<dbReference type="Proteomes" id="UP000220927">
    <property type="component" value="Plasmid pRapFH23a"/>
</dbReference>
<keyword evidence="2" id="KW-1185">Reference proteome</keyword>
<evidence type="ECO:0000313" key="2">
    <source>
        <dbReference type="Proteomes" id="UP000220927"/>
    </source>
</evidence>
<accession>A0AAE5WR82</accession>
<organism evidence="1 2">
    <name type="scientific">Rhizobium acidisoli</name>
    <dbReference type="NCBI Taxonomy" id="1538158"/>
    <lineage>
        <taxon>Bacteria</taxon>
        <taxon>Pseudomonadati</taxon>
        <taxon>Pseudomonadota</taxon>
        <taxon>Alphaproteobacteria</taxon>
        <taxon>Hyphomicrobiales</taxon>
        <taxon>Rhizobiaceae</taxon>
        <taxon>Rhizobium/Agrobacterium group</taxon>
        <taxon>Rhizobium</taxon>
    </lineage>
</organism>
<reference evidence="1 2" key="1">
    <citation type="submission" date="2019-01" db="EMBL/GenBank/DDBJ databases">
        <title>Genomic insights into the origins and evolution of symbiotic genes in the Phaseolus vulgaris microsymbionts.</title>
        <authorList>
            <person name="Tong W."/>
        </authorList>
    </citation>
    <scope>NUCLEOTIDE SEQUENCE [LARGE SCALE GENOMIC DNA]</scope>
    <source>
        <strain evidence="1 2">FH23</strain>
        <plasmid evidence="2">prapfh23a</plasmid>
    </source>
</reference>